<dbReference type="PANTHER" id="PTHR42700">
    <property type="entry name" value="SULFATE ADENYLYLTRANSFERASE"/>
    <property type="match status" value="1"/>
</dbReference>
<dbReference type="RefSeq" id="WP_040553732.1">
    <property type="nucleotide sequence ID" value="NZ_MTPU01000052.1"/>
</dbReference>
<evidence type="ECO:0000256" key="1">
    <source>
        <dbReference type="ARBA" id="ARBA00001823"/>
    </source>
</evidence>
<organism evidence="9 10">
    <name type="scientific">Cylindrospermopsis raciborskii CENA302</name>
    <dbReference type="NCBI Taxonomy" id="1170768"/>
    <lineage>
        <taxon>Bacteria</taxon>
        <taxon>Bacillati</taxon>
        <taxon>Cyanobacteriota</taxon>
        <taxon>Cyanophyceae</taxon>
        <taxon>Nostocales</taxon>
        <taxon>Aphanizomenonaceae</taxon>
        <taxon>Cylindrospermopsis</taxon>
    </lineage>
</organism>
<gene>
    <name evidence="6" type="primary">cysC</name>
    <name evidence="9" type="ORF">CENA302_11525</name>
</gene>
<dbReference type="Proteomes" id="UP000190056">
    <property type="component" value="Unassembled WGS sequence"/>
</dbReference>
<reference evidence="9 10" key="1">
    <citation type="submission" date="2017-01" db="EMBL/GenBank/DDBJ databases">
        <authorList>
            <person name="Abreu V.A."/>
            <person name="Popin R.V."/>
            <person name="Rigonato J."/>
            <person name="Andreote A.P."/>
            <person name="Schaker P.C."/>
            <person name="Hoff-Risseti C."/>
            <person name="Alvarenga D.O."/>
            <person name="Varani A.M."/>
            <person name="Fiore M.F."/>
        </authorList>
    </citation>
    <scope>NUCLEOTIDE SEQUENCE [LARGE SCALE GENOMIC DNA]</scope>
    <source>
        <strain evidence="9 10">CENA302</strain>
    </source>
</reference>
<dbReference type="GO" id="GO:0010134">
    <property type="term" value="P:sulfate assimilation via adenylyl sulfate reduction"/>
    <property type="evidence" value="ECO:0007669"/>
    <property type="project" value="TreeGrafter"/>
</dbReference>
<keyword evidence="4 6" id="KW-0547">Nucleotide-binding</keyword>
<evidence type="ECO:0000256" key="3">
    <source>
        <dbReference type="ARBA" id="ARBA00022679"/>
    </source>
</evidence>
<feature type="binding site" evidence="6">
    <location>
        <begin position="33"/>
        <end position="40"/>
    </location>
    <ligand>
        <name>ATP</name>
        <dbReference type="ChEBI" id="CHEBI:30616"/>
    </ligand>
</feature>
<dbReference type="GO" id="GO:0070814">
    <property type="term" value="P:hydrogen sulfide biosynthetic process"/>
    <property type="evidence" value="ECO:0007669"/>
    <property type="project" value="UniProtKB-UniRule"/>
</dbReference>
<evidence type="ECO:0000313" key="10">
    <source>
        <dbReference type="Proteomes" id="UP000190056"/>
    </source>
</evidence>
<evidence type="ECO:0000256" key="6">
    <source>
        <dbReference type="HAMAP-Rule" id="MF_00065"/>
    </source>
</evidence>
<dbReference type="GO" id="GO:0005737">
    <property type="term" value="C:cytoplasm"/>
    <property type="evidence" value="ECO:0007669"/>
    <property type="project" value="TreeGrafter"/>
</dbReference>
<dbReference type="CDD" id="cd02027">
    <property type="entry name" value="APSK"/>
    <property type="match status" value="1"/>
</dbReference>
<evidence type="ECO:0000256" key="2">
    <source>
        <dbReference type="ARBA" id="ARBA00012121"/>
    </source>
</evidence>
<feature type="active site" description="Phosphoserine intermediate" evidence="6">
    <location>
        <position position="107"/>
    </location>
</feature>
<dbReference type="HAMAP" id="MF_00065">
    <property type="entry name" value="Adenylyl_sulf_kinase"/>
    <property type="match status" value="1"/>
</dbReference>
<dbReference type="InterPro" id="IPR059117">
    <property type="entry name" value="APS_kinase_dom"/>
</dbReference>
<dbReference type="NCBIfam" id="NF003013">
    <property type="entry name" value="PRK03846.1"/>
    <property type="match status" value="1"/>
</dbReference>
<name>A0A9Q5QVR6_9CYAN</name>
<dbReference type="PANTHER" id="PTHR42700:SF3">
    <property type="entry name" value="BIFUNCTIONAL SAT_APS KINASE-RELATED"/>
    <property type="match status" value="1"/>
</dbReference>
<evidence type="ECO:0000256" key="7">
    <source>
        <dbReference type="RuleBase" id="RU004347"/>
    </source>
</evidence>
<evidence type="ECO:0000259" key="8">
    <source>
        <dbReference type="Pfam" id="PF01583"/>
    </source>
</evidence>
<dbReference type="EC" id="2.7.1.25" evidence="2 6"/>
<feature type="domain" description="APS kinase" evidence="8">
    <location>
        <begin position="26"/>
        <end position="173"/>
    </location>
</feature>
<dbReference type="GO" id="GO:0005524">
    <property type="term" value="F:ATP binding"/>
    <property type="evidence" value="ECO:0007669"/>
    <property type="project" value="UniProtKB-UniRule"/>
</dbReference>
<comment type="similarity">
    <text evidence="6 7">Belongs to the APS kinase family.</text>
</comment>
<dbReference type="InterPro" id="IPR050512">
    <property type="entry name" value="Sulf_AdTrans/APS_kinase"/>
</dbReference>
<comment type="caution">
    <text evidence="9">The sequence shown here is derived from an EMBL/GenBank/DDBJ whole genome shotgun (WGS) entry which is preliminary data.</text>
</comment>
<dbReference type="GO" id="GO:0019379">
    <property type="term" value="P:sulfate assimilation, phosphoadenylyl sulfate reduction by phosphoadenylyl-sulfate reductase (thioredoxin)"/>
    <property type="evidence" value="ECO:0007669"/>
    <property type="project" value="TreeGrafter"/>
</dbReference>
<dbReference type="NCBIfam" id="TIGR00455">
    <property type="entry name" value="apsK"/>
    <property type="match status" value="1"/>
</dbReference>
<sequence>MKSTNIHYTKHLISPYDRYLKNGHKSGILWFTGLSGAGKTTLALKLEQTLFEKGWSTFVLDGDSVRHGLCSDLGFSASDRSENIRRLGEVAKLFAESGCLVITAFISPYRNDREQVRRLAGDLFHEVYIATPLELCEQRDPKGLYLKARSGEIDGFTGISAPYEPPNSPDLWVETSELTVEESLEQLLKYVENKFTIFKQ</sequence>
<dbReference type="InterPro" id="IPR002891">
    <property type="entry name" value="APS"/>
</dbReference>
<dbReference type="GO" id="GO:0004020">
    <property type="term" value="F:adenylylsulfate kinase activity"/>
    <property type="evidence" value="ECO:0007669"/>
    <property type="project" value="UniProtKB-UniRule"/>
</dbReference>
<comment type="catalytic activity">
    <reaction evidence="1 6 7">
        <text>adenosine 5'-phosphosulfate + ATP = 3'-phosphoadenylyl sulfate + ADP + H(+)</text>
        <dbReference type="Rhea" id="RHEA:24152"/>
        <dbReference type="ChEBI" id="CHEBI:15378"/>
        <dbReference type="ChEBI" id="CHEBI:30616"/>
        <dbReference type="ChEBI" id="CHEBI:58243"/>
        <dbReference type="ChEBI" id="CHEBI:58339"/>
        <dbReference type="ChEBI" id="CHEBI:456216"/>
        <dbReference type="EC" id="2.7.1.25"/>
    </reaction>
</comment>
<accession>A0A9Q5QVR6</accession>
<evidence type="ECO:0000256" key="5">
    <source>
        <dbReference type="ARBA" id="ARBA00022840"/>
    </source>
</evidence>
<keyword evidence="6 7" id="KW-0418">Kinase</keyword>
<proteinExistence type="inferred from homology"/>
<keyword evidence="5 6" id="KW-0067">ATP-binding</keyword>
<protein>
    <recommendedName>
        <fullName evidence="2 6">Adenylyl-sulfate kinase</fullName>
        <ecNumber evidence="2 6">2.7.1.25</ecNumber>
    </recommendedName>
    <alternativeName>
        <fullName evidence="6">APS kinase</fullName>
    </alternativeName>
    <alternativeName>
        <fullName evidence="6">ATP adenosine-5'-phosphosulfate 3'-phosphotransferase</fullName>
    </alternativeName>
    <alternativeName>
        <fullName evidence="6">Adenosine-5'-phosphosulfate kinase</fullName>
    </alternativeName>
</protein>
<dbReference type="AlphaFoldDB" id="A0A9Q5QVR6"/>
<dbReference type="GO" id="GO:0004781">
    <property type="term" value="F:sulfate adenylyltransferase (ATP) activity"/>
    <property type="evidence" value="ECO:0007669"/>
    <property type="project" value="TreeGrafter"/>
</dbReference>
<dbReference type="SUPFAM" id="SSF52540">
    <property type="entry name" value="P-loop containing nucleoside triphosphate hydrolases"/>
    <property type="match status" value="1"/>
</dbReference>
<keyword evidence="6" id="KW-0597">Phosphoprotein</keyword>
<keyword evidence="3 6" id="KW-0808">Transferase</keyword>
<comment type="function">
    <text evidence="6 7">Catalyzes the synthesis of activated sulfate.</text>
</comment>
<comment type="pathway">
    <text evidence="6 7">Sulfur metabolism; hydrogen sulfide biosynthesis; sulfite from sulfate: step 2/3.</text>
</comment>
<dbReference type="EMBL" id="MTPU01000052">
    <property type="protein sequence ID" value="OPH09277.1"/>
    <property type="molecule type" value="Genomic_DNA"/>
</dbReference>
<evidence type="ECO:0000313" key="9">
    <source>
        <dbReference type="EMBL" id="OPH09277.1"/>
    </source>
</evidence>
<dbReference type="Pfam" id="PF01583">
    <property type="entry name" value="APS_kinase"/>
    <property type="match status" value="1"/>
</dbReference>
<dbReference type="InterPro" id="IPR027417">
    <property type="entry name" value="P-loop_NTPase"/>
</dbReference>
<dbReference type="Gene3D" id="3.40.50.300">
    <property type="entry name" value="P-loop containing nucleotide triphosphate hydrolases"/>
    <property type="match status" value="1"/>
</dbReference>
<evidence type="ECO:0000256" key="4">
    <source>
        <dbReference type="ARBA" id="ARBA00022741"/>
    </source>
</evidence>